<sequence length="203" mass="22000">MTGSGTDPFSAVADPALAVRDEERGLLAVAGRRAYAVPAPVVVFDTADPGRQVLTHSRFPVQAMAFHPRLPLLAVGTGRYDGGYFFEGELLLVHLGTGETRSLIEHEIGRQVLRLEWAGAHTLRILMAPPDDWQDRRARVEGHVAVVHRDDWAAVPARSLTGPDLAGPRVQAPRPDGREAARRMLAEVTAAWRARSPGRSAGP</sequence>
<evidence type="ECO:0000313" key="1">
    <source>
        <dbReference type="EMBL" id="MBL1082962.1"/>
    </source>
</evidence>
<evidence type="ECO:0000313" key="2">
    <source>
        <dbReference type="Proteomes" id="UP000661858"/>
    </source>
</evidence>
<protein>
    <submittedName>
        <fullName evidence="1">Uncharacterized protein</fullName>
    </submittedName>
</protein>
<name>A0A937JP03_9ACTN</name>
<organism evidence="1 2">
    <name type="scientific">Streptomyces actinomycinicus</name>
    <dbReference type="NCBI Taxonomy" id="1695166"/>
    <lineage>
        <taxon>Bacteria</taxon>
        <taxon>Bacillati</taxon>
        <taxon>Actinomycetota</taxon>
        <taxon>Actinomycetes</taxon>
        <taxon>Kitasatosporales</taxon>
        <taxon>Streptomycetaceae</taxon>
        <taxon>Streptomyces</taxon>
    </lineage>
</organism>
<dbReference type="EMBL" id="JAERRK010000005">
    <property type="protein sequence ID" value="MBL1082962.1"/>
    <property type="molecule type" value="Genomic_DNA"/>
</dbReference>
<dbReference type="AlphaFoldDB" id="A0A937JP03"/>
<dbReference type="RefSeq" id="WP_201835277.1">
    <property type="nucleotide sequence ID" value="NZ_JAERRK010000005.1"/>
</dbReference>
<keyword evidence="2" id="KW-1185">Reference proteome</keyword>
<gene>
    <name evidence="1" type="ORF">JK359_13380</name>
</gene>
<accession>A0A937JP03</accession>
<comment type="caution">
    <text evidence="1">The sequence shown here is derived from an EMBL/GenBank/DDBJ whole genome shotgun (WGS) entry which is preliminary data.</text>
</comment>
<dbReference type="Proteomes" id="UP000661858">
    <property type="component" value="Unassembled WGS sequence"/>
</dbReference>
<reference evidence="1" key="1">
    <citation type="submission" date="2021-01" db="EMBL/GenBank/DDBJ databases">
        <title>WGS of actinomycetes isolated from Thailand.</title>
        <authorList>
            <person name="Thawai C."/>
        </authorList>
    </citation>
    <scope>NUCLEOTIDE SEQUENCE</scope>
    <source>
        <strain evidence="1">RCU-197</strain>
    </source>
</reference>
<proteinExistence type="predicted"/>